<keyword evidence="2" id="KW-1185">Reference proteome</keyword>
<comment type="caution">
    <text evidence="1">The sequence shown here is derived from an EMBL/GenBank/DDBJ whole genome shotgun (WGS) entry which is preliminary data.</text>
</comment>
<organism evidence="1 2">
    <name type="scientific">Planotetraspora silvatica</name>
    <dbReference type="NCBI Taxonomy" id="234614"/>
    <lineage>
        <taxon>Bacteria</taxon>
        <taxon>Bacillati</taxon>
        <taxon>Actinomycetota</taxon>
        <taxon>Actinomycetes</taxon>
        <taxon>Streptosporangiales</taxon>
        <taxon>Streptosporangiaceae</taxon>
        <taxon>Planotetraspora</taxon>
    </lineage>
</organism>
<name>A0A8J3UST1_9ACTN</name>
<accession>A0A8J3UST1</accession>
<proteinExistence type="predicted"/>
<gene>
    <name evidence="1" type="ORF">Psi02_70960</name>
</gene>
<evidence type="ECO:0000313" key="1">
    <source>
        <dbReference type="EMBL" id="GII50672.1"/>
    </source>
</evidence>
<dbReference type="AlphaFoldDB" id="A0A8J3UST1"/>
<dbReference type="Proteomes" id="UP000644610">
    <property type="component" value="Unassembled WGS sequence"/>
</dbReference>
<dbReference type="EMBL" id="BOOQ01000054">
    <property type="protein sequence ID" value="GII50672.1"/>
    <property type="molecule type" value="Genomic_DNA"/>
</dbReference>
<sequence>MVFNSSQVRTAATEHYDAYLTWGEAYSMWAKAPQDDQLAQRATDLAETTHLLGEKLSETIRRVILTGRPVWLRLAR</sequence>
<reference evidence="1" key="1">
    <citation type="submission" date="2021-01" db="EMBL/GenBank/DDBJ databases">
        <title>Whole genome shotgun sequence of Planotetraspora silvatica NBRC 100141.</title>
        <authorList>
            <person name="Komaki H."/>
            <person name="Tamura T."/>
        </authorList>
    </citation>
    <scope>NUCLEOTIDE SEQUENCE</scope>
    <source>
        <strain evidence="1">NBRC 100141</strain>
    </source>
</reference>
<protein>
    <submittedName>
        <fullName evidence="1">Uncharacterized protein</fullName>
    </submittedName>
</protein>
<evidence type="ECO:0000313" key="2">
    <source>
        <dbReference type="Proteomes" id="UP000644610"/>
    </source>
</evidence>